<sequence length="266" mass="28473">MKAIISASAIVALAFLSLSTTPVHSFQSGCPTNGPLSCPTPTMAVNDCCVEVASGQFILSQAWDVNPSVGPANSFVISRLLTDKCDGTFEQNCDASRDYTGISDLLNAQGPPGFLSKMQTFWPADAGNQDEQLWEQVWAASGTCLSTLDLSCLPAGSPMGADAVAYFNATMNLFESLPTYQWLSNAKVLPSSDQTYTLDNLISVLQSTYGYTPAIECKDNVLIKVNWYFNLKGSFADGEFVPFDAPQSSTCASSGIQYLPKTTTAQ</sequence>
<evidence type="ECO:0000256" key="3">
    <source>
        <dbReference type="SAM" id="SignalP"/>
    </source>
</evidence>
<dbReference type="GO" id="GO:0005576">
    <property type="term" value="C:extracellular region"/>
    <property type="evidence" value="ECO:0007669"/>
    <property type="project" value="TreeGrafter"/>
</dbReference>
<dbReference type="Pfam" id="PF00445">
    <property type="entry name" value="Ribonuclease_T2"/>
    <property type="match status" value="1"/>
</dbReference>
<name>A0A9P3HDY7_9FUNG</name>
<dbReference type="GO" id="GO:0033897">
    <property type="term" value="F:ribonuclease T2 activity"/>
    <property type="evidence" value="ECO:0007669"/>
    <property type="project" value="InterPro"/>
</dbReference>
<organism evidence="4 5">
    <name type="scientific">Entomortierella parvispora</name>
    <dbReference type="NCBI Taxonomy" id="205924"/>
    <lineage>
        <taxon>Eukaryota</taxon>
        <taxon>Fungi</taxon>
        <taxon>Fungi incertae sedis</taxon>
        <taxon>Mucoromycota</taxon>
        <taxon>Mortierellomycotina</taxon>
        <taxon>Mortierellomycetes</taxon>
        <taxon>Mortierellales</taxon>
        <taxon>Mortierellaceae</taxon>
        <taxon>Entomortierella</taxon>
    </lineage>
</organism>
<gene>
    <name evidence="4" type="ORF">EMPS_07138</name>
</gene>
<dbReference type="Proteomes" id="UP000827284">
    <property type="component" value="Unassembled WGS sequence"/>
</dbReference>
<comment type="similarity">
    <text evidence="1 2">Belongs to the RNase T2 family.</text>
</comment>
<dbReference type="PANTHER" id="PTHR11240">
    <property type="entry name" value="RIBONUCLEASE T2"/>
    <property type="match status" value="1"/>
</dbReference>
<keyword evidence="3" id="KW-0732">Signal</keyword>
<dbReference type="InterPro" id="IPR001568">
    <property type="entry name" value="RNase_T2-like"/>
</dbReference>
<protein>
    <submittedName>
        <fullName evidence="4">Uncharacterized protein</fullName>
    </submittedName>
</protein>
<dbReference type="AlphaFoldDB" id="A0A9P3HDY7"/>
<evidence type="ECO:0000313" key="5">
    <source>
        <dbReference type="Proteomes" id="UP000827284"/>
    </source>
</evidence>
<reference evidence="4" key="2">
    <citation type="journal article" date="2022" name="Microbiol. Resour. Announc.">
        <title>Whole-Genome Sequence of Entomortierella parvispora E1425, a Mucoromycotan Fungus Associated with Burkholderiaceae-Related Endosymbiotic Bacteria.</title>
        <authorList>
            <person name="Herlambang A."/>
            <person name="Guo Y."/>
            <person name="Takashima Y."/>
            <person name="Narisawa K."/>
            <person name="Ohta H."/>
            <person name="Nishizawa T."/>
        </authorList>
    </citation>
    <scope>NUCLEOTIDE SEQUENCE</scope>
    <source>
        <strain evidence="4">E1425</strain>
    </source>
</reference>
<feature type="signal peptide" evidence="3">
    <location>
        <begin position="1"/>
        <end position="25"/>
    </location>
</feature>
<comment type="caution">
    <text evidence="4">The sequence shown here is derived from an EMBL/GenBank/DDBJ whole genome shotgun (WGS) entry which is preliminary data.</text>
</comment>
<dbReference type="GO" id="GO:0003723">
    <property type="term" value="F:RNA binding"/>
    <property type="evidence" value="ECO:0007669"/>
    <property type="project" value="InterPro"/>
</dbReference>
<reference evidence="4" key="1">
    <citation type="submission" date="2021-11" db="EMBL/GenBank/DDBJ databases">
        <authorList>
            <person name="Herlambang A."/>
            <person name="Guo Y."/>
            <person name="Takashima Y."/>
            <person name="Nishizawa T."/>
        </authorList>
    </citation>
    <scope>NUCLEOTIDE SEQUENCE</scope>
    <source>
        <strain evidence="4">E1425</strain>
    </source>
</reference>
<accession>A0A9P3HDY7</accession>
<evidence type="ECO:0000313" key="4">
    <source>
        <dbReference type="EMBL" id="GJJ74780.1"/>
    </source>
</evidence>
<evidence type="ECO:0000256" key="2">
    <source>
        <dbReference type="RuleBase" id="RU004328"/>
    </source>
</evidence>
<evidence type="ECO:0000256" key="1">
    <source>
        <dbReference type="ARBA" id="ARBA00007469"/>
    </source>
</evidence>
<dbReference type="SUPFAM" id="SSF55895">
    <property type="entry name" value="Ribonuclease Rh-like"/>
    <property type="match status" value="1"/>
</dbReference>
<keyword evidence="5" id="KW-1185">Reference proteome</keyword>
<feature type="chain" id="PRO_5040428318" evidence="3">
    <location>
        <begin position="26"/>
        <end position="266"/>
    </location>
</feature>
<dbReference type="PANTHER" id="PTHR11240:SF22">
    <property type="entry name" value="RIBONUCLEASE T2"/>
    <property type="match status" value="1"/>
</dbReference>
<dbReference type="Gene3D" id="3.90.730.10">
    <property type="entry name" value="Ribonuclease T2-like"/>
    <property type="match status" value="1"/>
</dbReference>
<dbReference type="InterPro" id="IPR036430">
    <property type="entry name" value="RNase_T2-like_sf"/>
</dbReference>
<proteinExistence type="inferred from homology"/>
<dbReference type="OrthoDB" id="435754at2759"/>
<dbReference type="GO" id="GO:0006401">
    <property type="term" value="P:RNA catabolic process"/>
    <property type="evidence" value="ECO:0007669"/>
    <property type="project" value="TreeGrafter"/>
</dbReference>
<dbReference type="EMBL" id="BQFW01000009">
    <property type="protein sequence ID" value="GJJ74780.1"/>
    <property type="molecule type" value="Genomic_DNA"/>
</dbReference>